<dbReference type="AlphaFoldDB" id="T1L105"/>
<accession>T1L105</accession>
<reference evidence="2" key="1">
    <citation type="submission" date="2011-08" db="EMBL/GenBank/DDBJ databases">
        <authorList>
            <person name="Rombauts S."/>
        </authorList>
    </citation>
    <scope>NUCLEOTIDE SEQUENCE</scope>
    <source>
        <strain evidence="2">London</strain>
    </source>
</reference>
<dbReference type="EMBL" id="CAEY01000886">
    <property type="status" value="NOT_ANNOTATED_CDS"/>
    <property type="molecule type" value="Genomic_DNA"/>
</dbReference>
<name>T1L105_TETUR</name>
<keyword evidence="2" id="KW-1185">Reference proteome</keyword>
<protein>
    <submittedName>
        <fullName evidence="1">Uncharacterized protein</fullName>
    </submittedName>
</protein>
<organism evidence="1 2">
    <name type="scientific">Tetranychus urticae</name>
    <name type="common">Two-spotted spider mite</name>
    <dbReference type="NCBI Taxonomy" id="32264"/>
    <lineage>
        <taxon>Eukaryota</taxon>
        <taxon>Metazoa</taxon>
        <taxon>Ecdysozoa</taxon>
        <taxon>Arthropoda</taxon>
        <taxon>Chelicerata</taxon>
        <taxon>Arachnida</taxon>
        <taxon>Acari</taxon>
        <taxon>Acariformes</taxon>
        <taxon>Trombidiformes</taxon>
        <taxon>Prostigmata</taxon>
        <taxon>Eleutherengona</taxon>
        <taxon>Raphignathae</taxon>
        <taxon>Tetranychoidea</taxon>
        <taxon>Tetranychidae</taxon>
        <taxon>Tetranychus</taxon>
    </lineage>
</organism>
<dbReference type="Proteomes" id="UP000015104">
    <property type="component" value="Unassembled WGS sequence"/>
</dbReference>
<dbReference type="HOGENOM" id="CLU_2708009_0_0_1"/>
<sequence length="73" mass="8267">MVDGLAKEGFVRQKNILEFYKTGRNLPRIEIWGIMELRVHQSSRINPDDLNPLIAYIITIGAPWGGSMNALRA</sequence>
<proteinExistence type="predicted"/>
<evidence type="ECO:0000313" key="1">
    <source>
        <dbReference type="EnsemblMetazoa" id="tetur31g00020.1"/>
    </source>
</evidence>
<evidence type="ECO:0000313" key="2">
    <source>
        <dbReference type="Proteomes" id="UP000015104"/>
    </source>
</evidence>
<dbReference type="EnsemblMetazoa" id="tetur31g00020.1">
    <property type="protein sequence ID" value="tetur31g00020.1"/>
    <property type="gene ID" value="tetur31g00020"/>
</dbReference>
<reference evidence="1" key="2">
    <citation type="submission" date="2015-06" db="UniProtKB">
        <authorList>
            <consortium name="EnsemblMetazoa"/>
        </authorList>
    </citation>
    <scope>IDENTIFICATION</scope>
</reference>